<dbReference type="AlphaFoldDB" id="H3H8E8"/>
<reference evidence="3" key="2">
    <citation type="submission" date="2015-06" db="UniProtKB">
        <authorList>
            <consortium name="EnsemblProtists"/>
        </authorList>
    </citation>
    <scope>IDENTIFICATION</scope>
    <source>
        <strain evidence="3">Pr102</strain>
    </source>
</reference>
<keyword evidence="4" id="KW-1185">Reference proteome</keyword>
<feature type="signal peptide" evidence="2">
    <location>
        <begin position="1"/>
        <end position="23"/>
    </location>
</feature>
<protein>
    <submittedName>
        <fullName evidence="3">Uncharacterized protein</fullName>
    </submittedName>
</protein>
<dbReference type="PANTHER" id="PTHR37069:SF2">
    <property type="entry name" value="PIGGYBAC TRANSPOSABLE ELEMENT-DERIVED PROTEIN DOMAIN-CONTAINING PROTEIN"/>
    <property type="match status" value="1"/>
</dbReference>
<dbReference type="InParanoid" id="H3H8E8"/>
<proteinExistence type="predicted"/>
<dbReference type="HOGENOM" id="CLU_1187019_0_0_1"/>
<evidence type="ECO:0000313" key="4">
    <source>
        <dbReference type="Proteomes" id="UP000005238"/>
    </source>
</evidence>
<feature type="region of interest" description="Disordered" evidence="1">
    <location>
        <begin position="132"/>
        <end position="165"/>
    </location>
</feature>
<dbReference type="EMBL" id="DS567414">
    <property type="status" value="NOT_ANNOTATED_CDS"/>
    <property type="molecule type" value="Genomic_DNA"/>
</dbReference>
<evidence type="ECO:0000256" key="1">
    <source>
        <dbReference type="SAM" id="MobiDB-lite"/>
    </source>
</evidence>
<organism evidence="3 4">
    <name type="scientific">Phytophthora ramorum</name>
    <name type="common">Sudden oak death agent</name>
    <dbReference type="NCBI Taxonomy" id="164328"/>
    <lineage>
        <taxon>Eukaryota</taxon>
        <taxon>Sar</taxon>
        <taxon>Stramenopiles</taxon>
        <taxon>Oomycota</taxon>
        <taxon>Peronosporomycetes</taxon>
        <taxon>Peronosporales</taxon>
        <taxon>Peronosporaceae</taxon>
        <taxon>Phytophthora</taxon>
    </lineage>
</organism>
<feature type="compositionally biased region" description="Acidic residues" evidence="1">
    <location>
        <begin position="71"/>
        <end position="81"/>
    </location>
</feature>
<evidence type="ECO:0000256" key="2">
    <source>
        <dbReference type="SAM" id="SignalP"/>
    </source>
</evidence>
<sequence length="234" mass="25072">MVQLLRRLLPLAQLLQCLLPSVCHVRDSPVRLLAAHFFQATPKPSRATGKRPRGAVVATSPHESELPSDVSDGDESWEEAESAPATPQSVEMMDVSDAPDYASDTDIRDDSSPTLTTLLLADNDDDLNTVASGDNATEYGAMDSGDEPAADDIEDGESEDNAERGDDAAELQFAESFLACFGGEEEVLAGKLKDDVLRLMATDGWEGVEEPDTEAYLQTPYVPVPDGTGYPGLL</sequence>
<dbReference type="EnsemblProtists" id="Phyra87067">
    <property type="protein sequence ID" value="Phyra87067"/>
    <property type="gene ID" value="Phyra87067"/>
</dbReference>
<dbReference type="Proteomes" id="UP000005238">
    <property type="component" value="Unassembled WGS sequence"/>
</dbReference>
<keyword evidence="2" id="KW-0732">Signal</keyword>
<accession>H3H8E8</accession>
<reference evidence="4" key="1">
    <citation type="journal article" date="2006" name="Science">
        <title>Phytophthora genome sequences uncover evolutionary origins and mechanisms of pathogenesis.</title>
        <authorList>
            <person name="Tyler B.M."/>
            <person name="Tripathy S."/>
            <person name="Zhang X."/>
            <person name="Dehal P."/>
            <person name="Jiang R.H."/>
            <person name="Aerts A."/>
            <person name="Arredondo F.D."/>
            <person name="Baxter L."/>
            <person name="Bensasson D."/>
            <person name="Beynon J.L."/>
            <person name="Chapman J."/>
            <person name="Damasceno C.M."/>
            <person name="Dorrance A.E."/>
            <person name="Dou D."/>
            <person name="Dickerman A.W."/>
            <person name="Dubchak I.L."/>
            <person name="Garbelotto M."/>
            <person name="Gijzen M."/>
            <person name="Gordon S.G."/>
            <person name="Govers F."/>
            <person name="Grunwald N.J."/>
            <person name="Huang W."/>
            <person name="Ivors K.L."/>
            <person name="Jones R.W."/>
            <person name="Kamoun S."/>
            <person name="Krampis K."/>
            <person name="Lamour K.H."/>
            <person name="Lee M.K."/>
            <person name="McDonald W.H."/>
            <person name="Medina M."/>
            <person name="Meijer H.J."/>
            <person name="Nordberg E.K."/>
            <person name="Maclean D.J."/>
            <person name="Ospina-Giraldo M.D."/>
            <person name="Morris P.F."/>
            <person name="Phuntumart V."/>
            <person name="Putnam N.H."/>
            <person name="Rash S."/>
            <person name="Rose J.K."/>
            <person name="Sakihama Y."/>
            <person name="Salamov A.A."/>
            <person name="Savidor A."/>
            <person name="Scheuring C.F."/>
            <person name="Smith B.M."/>
            <person name="Sobral B.W."/>
            <person name="Terry A."/>
            <person name="Torto-Alalibo T.A."/>
            <person name="Win J."/>
            <person name="Xu Z."/>
            <person name="Zhang H."/>
            <person name="Grigoriev I.V."/>
            <person name="Rokhsar D.S."/>
            <person name="Boore J.L."/>
        </authorList>
    </citation>
    <scope>NUCLEOTIDE SEQUENCE [LARGE SCALE GENOMIC DNA]</scope>
    <source>
        <strain evidence="4">Pr102</strain>
    </source>
</reference>
<feature type="region of interest" description="Disordered" evidence="1">
    <location>
        <begin position="43"/>
        <end position="93"/>
    </location>
</feature>
<dbReference type="PANTHER" id="PTHR37069">
    <property type="entry name" value="DDE_TNP_1_7 DOMAIN-CONTAINING PROTEIN"/>
    <property type="match status" value="1"/>
</dbReference>
<name>H3H8E8_PHYRM</name>
<feature type="compositionally biased region" description="Acidic residues" evidence="1">
    <location>
        <begin position="144"/>
        <end position="160"/>
    </location>
</feature>
<evidence type="ECO:0000313" key="3">
    <source>
        <dbReference type="EnsemblProtists" id="Phyra87067"/>
    </source>
</evidence>
<feature type="chain" id="PRO_5003588318" evidence="2">
    <location>
        <begin position="24"/>
        <end position="234"/>
    </location>
</feature>